<dbReference type="Gene3D" id="3.40.30.10">
    <property type="entry name" value="Glutaredoxin"/>
    <property type="match status" value="1"/>
</dbReference>
<dbReference type="InterPro" id="IPR036249">
    <property type="entry name" value="Thioredoxin-like_sf"/>
</dbReference>
<reference evidence="3" key="1">
    <citation type="journal article" date="2020" name="Fungal Divers.">
        <title>Resolving the Mortierellaceae phylogeny through synthesis of multi-gene phylogenetics and phylogenomics.</title>
        <authorList>
            <person name="Vandepol N."/>
            <person name="Liber J."/>
            <person name="Desiro A."/>
            <person name="Na H."/>
            <person name="Kennedy M."/>
            <person name="Barry K."/>
            <person name="Grigoriev I.V."/>
            <person name="Miller A.N."/>
            <person name="O'Donnell K."/>
            <person name="Stajich J.E."/>
            <person name="Bonito G."/>
        </authorList>
    </citation>
    <scope>NUCLEOTIDE SEQUENCE</scope>
    <source>
        <strain evidence="3">REB-010B</strain>
    </source>
</reference>
<sequence length="244" mass="26867">MTHATLDNSQAPVFEELGAKRDSTFVFKYFGLHALGAISRMILSAANASFTNEIPTDWAAEKSQAPFGVIPILTETSSDGSKKIQIAESDAIERYLAKKFGFAGDNVFEEVMVDTYSSNTKALMMQFSAKVFGVKDPELKKEGKAKLIAENIPTWIQYHERYLTQEGANGHYVGNKLTLADIKTVLAINMVQGISGEDLISQEKTPALWKVKSTYDSIPSVVAVMATEEYKSLSDRNLSILGYC</sequence>
<dbReference type="InterPro" id="IPR050213">
    <property type="entry name" value="GST_superfamily"/>
</dbReference>
<dbReference type="InterPro" id="IPR036282">
    <property type="entry name" value="Glutathione-S-Trfase_C_sf"/>
</dbReference>
<protein>
    <recommendedName>
        <fullName evidence="5">Glutathione S-transferase</fullName>
    </recommendedName>
</protein>
<dbReference type="InterPro" id="IPR010987">
    <property type="entry name" value="Glutathione-S-Trfase_C-like"/>
</dbReference>
<dbReference type="OrthoDB" id="414243at2759"/>
<dbReference type="PANTHER" id="PTHR11571">
    <property type="entry name" value="GLUTATHIONE S-TRANSFERASE"/>
    <property type="match status" value="1"/>
</dbReference>
<dbReference type="InterPro" id="IPR040079">
    <property type="entry name" value="Glutathione_S-Trfase"/>
</dbReference>
<gene>
    <name evidence="3" type="ORF">BGZ99_003217</name>
</gene>
<dbReference type="GO" id="GO:0004364">
    <property type="term" value="F:glutathione transferase activity"/>
    <property type="evidence" value="ECO:0007669"/>
    <property type="project" value="TreeGrafter"/>
</dbReference>
<dbReference type="SFLD" id="SFLDS00019">
    <property type="entry name" value="Glutathione_Transferase_(cytos"/>
    <property type="match status" value="1"/>
</dbReference>
<evidence type="ECO:0000313" key="4">
    <source>
        <dbReference type="Proteomes" id="UP000738325"/>
    </source>
</evidence>
<dbReference type="EMBL" id="JAAAIP010000206">
    <property type="protein sequence ID" value="KAG0322613.1"/>
    <property type="molecule type" value="Genomic_DNA"/>
</dbReference>
<evidence type="ECO:0008006" key="5">
    <source>
        <dbReference type="Google" id="ProtNLM"/>
    </source>
</evidence>
<dbReference type="Proteomes" id="UP000738325">
    <property type="component" value="Unassembled WGS sequence"/>
</dbReference>
<feature type="domain" description="GST C-terminal" evidence="2">
    <location>
        <begin position="106"/>
        <end position="238"/>
    </location>
</feature>
<dbReference type="Pfam" id="PF14497">
    <property type="entry name" value="GST_C_3"/>
    <property type="match status" value="1"/>
</dbReference>
<dbReference type="InterPro" id="IPR004045">
    <property type="entry name" value="Glutathione_S-Trfase_N"/>
</dbReference>
<dbReference type="SUPFAM" id="SSF47616">
    <property type="entry name" value="GST C-terminal domain-like"/>
    <property type="match status" value="1"/>
</dbReference>
<dbReference type="Gene3D" id="1.20.1050.10">
    <property type="match status" value="1"/>
</dbReference>
<dbReference type="AlphaFoldDB" id="A0A9P6UVF4"/>
<dbReference type="InterPro" id="IPR004046">
    <property type="entry name" value="GST_C"/>
</dbReference>
<dbReference type="PANTHER" id="PTHR11571:SF150">
    <property type="entry name" value="GLUTATHIONE S-TRANSFERASE"/>
    <property type="match status" value="1"/>
</dbReference>
<feature type="domain" description="GST N-terminal" evidence="1">
    <location>
        <begin position="23"/>
        <end position="104"/>
    </location>
</feature>
<dbReference type="PROSITE" id="PS50405">
    <property type="entry name" value="GST_CTER"/>
    <property type="match status" value="1"/>
</dbReference>
<evidence type="ECO:0000259" key="1">
    <source>
        <dbReference type="PROSITE" id="PS50404"/>
    </source>
</evidence>
<accession>A0A9P6UVF4</accession>
<comment type="caution">
    <text evidence="3">The sequence shown here is derived from an EMBL/GenBank/DDBJ whole genome shotgun (WGS) entry which is preliminary data.</text>
</comment>
<dbReference type="GO" id="GO:0006749">
    <property type="term" value="P:glutathione metabolic process"/>
    <property type="evidence" value="ECO:0007669"/>
    <property type="project" value="TreeGrafter"/>
</dbReference>
<evidence type="ECO:0000259" key="2">
    <source>
        <dbReference type="PROSITE" id="PS50405"/>
    </source>
</evidence>
<dbReference type="PROSITE" id="PS50404">
    <property type="entry name" value="GST_NTER"/>
    <property type="match status" value="1"/>
</dbReference>
<dbReference type="SUPFAM" id="SSF52833">
    <property type="entry name" value="Thioredoxin-like"/>
    <property type="match status" value="1"/>
</dbReference>
<evidence type="ECO:0000313" key="3">
    <source>
        <dbReference type="EMBL" id="KAG0322613.1"/>
    </source>
</evidence>
<proteinExistence type="predicted"/>
<organism evidence="3 4">
    <name type="scientific">Dissophora globulifera</name>
    <dbReference type="NCBI Taxonomy" id="979702"/>
    <lineage>
        <taxon>Eukaryota</taxon>
        <taxon>Fungi</taxon>
        <taxon>Fungi incertae sedis</taxon>
        <taxon>Mucoromycota</taxon>
        <taxon>Mortierellomycotina</taxon>
        <taxon>Mortierellomycetes</taxon>
        <taxon>Mortierellales</taxon>
        <taxon>Mortierellaceae</taxon>
        <taxon>Dissophora</taxon>
    </lineage>
</organism>
<keyword evidence="4" id="KW-1185">Reference proteome</keyword>
<name>A0A9P6UVF4_9FUNG</name>